<reference evidence="7 8" key="1">
    <citation type="submission" date="2017-08" db="EMBL/GenBank/DDBJ databases">
        <title>The whole genome shortgun sequences of strain Leeuwenhoekiella nanhaiensis G18 from the South China Sea.</title>
        <authorList>
            <person name="Liu Q."/>
        </authorList>
    </citation>
    <scope>NUCLEOTIDE SEQUENCE [LARGE SCALE GENOMIC DNA]</scope>
    <source>
        <strain evidence="7 8">G18</strain>
    </source>
</reference>
<sequence length="453" mass="49845">MCRRIQCRFLIVVLIPFSFYAQNTSALRDSINRYSYADFLQMKKTLGIEQENRPGPSGNPNDPNSANFDESQVHEYSLPSLLTTQSGMEVNSVADWENHRRPELIAAFESEMYGAVPDDIPSISWTIKSEKDTVIGGIPIREQHLIGTVDNSRYPKLRVAIEALLGIPKKSNDKAVPVVIQFGFLNSPFGKVEEPRSFFISPFEPGFKQQLAHQGWAYAVLDVSSIQADYGAGLDAGIIGLVNQGQSRTPKQWGALRAWGWGASKLVDYFDTRTDLDSKRVAVEGTSRYGKAALVAMAFDKRISLGFIGSSGAGGASLLRRNFGEMLENLASPAEYHWFAGNFLKYAGIKTVNDLPVDAHQLIALCAPRPVFISAGSAKIEGQWVDAKGMFDAAVEAAPVYELYGLRGPGTTDFPFMGTALTSGELAFRQHGGGHSTGPNWSTWIAWARRYWD</sequence>
<comment type="caution">
    <text evidence="7">The sequence shown here is derived from an EMBL/GenBank/DDBJ whole genome shotgun (WGS) entry which is preliminary data.</text>
</comment>
<dbReference type="SUPFAM" id="SSF53474">
    <property type="entry name" value="alpha/beta-Hydrolases"/>
    <property type="match status" value="1"/>
</dbReference>
<dbReference type="Pfam" id="PF22244">
    <property type="entry name" value="GCE_fung"/>
    <property type="match status" value="1"/>
</dbReference>
<dbReference type="InterPro" id="IPR029058">
    <property type="entry name" value="AB_hydrolase_fold"/>
</dbReference>
<dbReference type="EMBL" id="NQXA01000008">
    <property type="protein sequence ID" value="PHQ29217.1"/>
    <property type="molecule type" value="Genomic_DNA"/>
</dbReference>
<evidence type="ECO:0000313" key="8">
    <source>
        <dbReference type="Proteomes" id="UP000229433"/>
    </source>
</evidence>
<evidence type="ECO:0000313" key="7">
    <source>
        <dbReference type="EMBL" id="PHQ29217.1"/>
    </source>
</evidence>
<keyword evidence="1" id="KW-0719">Serine esterase</keyword>
<accession>A0A2G1VR16</accession>
<dbReference type="InterPro" id="IPR054579">
    <property type="entry name" value="GCE-like_dom"/>
</dbReference>
<dbReference type="GO" id="GO:0052689">
    <property type="term" value="F:carboxylic ester hydrolase activity"/>
    <property type="evidence" value="ECO:0007669"/>
    <property type="project" value="UniProtKB-KW"/>
</dbReference>
<dbReference type="OrthoDB" id="9809261at2"/>
<evidence type="ECO:0000256" key="4">
    <source>
        <dbReference type="SAM" id="MobiDB-lite"/>
    </source>
</evidence>
<name>A0A2G1VR16_9FLAO</name>
<evidence type="ECO:0000256" key="2">
    <source>
        <dbReference type="ARBA" id="ARBA00022729"/>
    </source>
</evidence>
<evidence type="ECO:0000256" key="1">
    <source>
        <dbReference type="ARBA" id="ARBA00022487"/>
    </source>
</evidence>
<protein>
    <submittedName>
        <fullName evidence="7">Acetylxylan esterase</fullName>
    </submittedName>
</protein>
<keyword evidence="3" id="KW-0378">Hydrolase</keyword>
<evidence type="ECO:0000256" key="5">
    <source>
        <dbReference type="SAM" id="SignalP"/>
    </source>
</evidence>
<keyword evidence="8" id="KW-1185">Reference proteome</keyword>
<feature type="region of interest" description="Disordered" evidence="4">
    <location>
        <begin position="49"/>
        <end position="69"/>
    </location>
</feature>
<evidence type="ECO:0000256" key="3">
    <source>
        <dbReference type="ARBA" id="ARBA00022801"/>
    </source>
</evidence>
<dbReference type="AlphaFoldDB" id="A0A2G1VR16"/>
<proteinExistence type="predicted"/>
<organism evidence="7 8">
    <name type="scientific">Leeuwenhoekiella nanhaiensis</name>
    <dbReference type="NCBI Taxonomy" id="1655491"/>
    <lineage>
        <taxon>Bacteria</taxon>
        <taxon>Pseudomonadati</taxon>
        <taxon>Bacteroidota</taxon>
        <taxon>Flavobacteriia</taxon>
        <taxon>Flavobacteriales</taxon>
        <taxon>Flavobacteriaceae</taxon>
        <taxon>Leeuwenhoekiella</taxon>
    </lineage>
</organism>
<dbReference type="RefSeq" id="WP_099646417.1">
    <property type="nucleotide sequence ID" value="NZ_KZ319291.1"/>
</dbReference>
<keyword evidence="2 5" id="KW-0732">Signal</keyword>
<feature type="domain" description="4-O-methyl-glucuronoyl methylesterase-like" evidence="6">
    <location>
        <begin position="251"/>
        <end position="405"/>
    </location>
</feature>
<feature type="compositionally biased region" description="Low complexity" evidence="4">
    <location>
        <begin position="53"/>
        <end position="65"/>
    </location>
</feature>
<feature type="chain" id="PRO_5013827590" evidence="5">
    <location>
        <begin position="22"/>
        <end position="453"/>
    </location>
</feature>
<gene>
    <name evidence="7" type="ORF">CJ305_11475</name>
</gene>
<dbReference type="Proteomes" id="UP000229433">
    <property type="component" value="Unassembled WGS sequence"/>
</dbReference>
<feature type="signal peptide" evidence="5">
    <location>
        <begin position="1"/>
        <end position="21"/>
    </location>
</feature>
<evidence type="ECO:0000259" key="6">
    <source>
        <dbReference type="Pfam" id="PF22244"/>
    </source>
</evidence>
<dbReference type="Gene3D" id="3.40.50.1820">
    <property type="entry name" value="alpha/beta hydrolase"/>
    <property type="match status" value="1"/>
</dbReference>